<feature type="transmembrane region" description="Helical" evidence="1">
    <location>
        <begin position="159"/>
        <end position="182"/>
    </location>
</feature>
<keyword evidence="1" id="KW-1133">Transmembrane helix</keyword>
<dbReference type="RefSeq" id="WP_390214125.1">
    <property type="nucleotide sequence ID" value="NZ_JBHLXJ010000018.1"/>
</dbReference>
<feature type="transmembrane region" description="Helical" evidence="1">
    <location>
        <begin position="125"/>
        <end position="147"/>
    </location>
</feature>
<comment type="caution">
    <text evidence="2">The sequence shown here is derived from an EMBL/GenBank/DDBJ whole genome shotgun (WGS) entry which is preliminary data.</text>
</comment>
<keyword evidence="1" id="KW-0472">Membrane</keyword>
<feature type="transmembrane region" description="Helical" evidence="1">
    <location>
        <begin position="20"/>
        <end position="43"/>
    </location>
</feature>
<name>A0ABV6II39_9BURK</name>
<keyword evidence="1" id="KW-0812">Transmembrane</keyword>
<protein>
    <recommendedName>
        <fullName evidence="4">DUF2975 domain-containing protein</fullName>
    </recommendedName>
</protein>
<accession>A0ABV6II39</accession>
<evidence type="ECO:0000313" key="3">
    <source>
        <dbReference type="Proteomes" id="UP001589844"/>
    </source>
</evidence>
<sequence>MSIERNKRIAKFKKVSGYLIWVAMPALIISGLIALLLFIMFAFKPIGETGIAEIAIAATNNTNDQLSWLMAQRLNWTAKIFVVVTYLGCCYLILKTLFHFEQLIECFYDGDIFNQKALGHARRAFNFNLVFNIVFIFLHFVFVVISISNIHHNTWIKIAALLDNLLIVAISIGFYSLILWALEIGTDLNEEAELTI</sequence>
<dbReference type="Proteomes" id="UP001589844">
    <property type="component" value="Unassembled WGS sequence"/>
</dbReference>
<dbReference type="EMBL" id="JBHLXJ010000018">
    <property type="protein sequence ID" value="MFC0351511.1"/>
    <property type="molecule type" value="Genomic_DNA"/>
</dbReference>
<gene>
    <name evidence="2" type="ORF">ACFFJH_16945</name>
</gene>
<keyword evidence="3" id="KW-1185">Reference proteome</keyword>
<reference evidence="2 3" key="1">
    <citation type="submission" date="2024-09" db="EMBL/GenBank/DDBJ databases">
        <authorList>
            <person name="Sun Q."/>
            <person name="Mori K."/>
        </authorList>
    </citation>
    <scope>NUCLEOTIDE SEQUENCE [LARGE SCALE GENOMIC DNA]</scope>
    <source>
        <strain evidence="2 3">CCM 8677</strain>
    </source>
</reference>
<feature type="transmembrane region" description="Helical" evidence="1">
    <location>
        <begin position="76"/>
        <end position="94"/>
    </location>
</feature>
<evidence type="ECO:0008006" key="4">
    <source>
        <dbReference type="Google" id="ProtNLM"/>
    </source>
</evidence>
<evidence type="ECO:0000256" key="1">
    <source>
        <dbReference type="SAM" id="Phobius"/>
    </source>
</evidence>
<proteinExistence type="predicted"/>
<organism evidence="2 3">
    <name type="scientific">Undibacterium danionis</name>
    <dbReference type="NCBI Taxonomy" id="1812100"/>
    <lineage>
        <taxon>Bacteria</taxon>
        <taxon>Pseudomonadati</taxon>
        <taxon>Pseudomonadota</taxon>
        <taxon>Betaproteobacteria</taxon>
        <taxon>Burkholderiales</taxon>
        <taxon>Oxalobacteraceae</taxon>
        <taxon>Undibacterium</taxon>
    </lineage>
</organism>
<evidence type="ECO:0000313" key="2">
    <source>
        <dbReference type="EMBL" id="MFC0351511.1"/>
    </source>
</evidence>